<feature type="transmembrane region" description="Helical" evidence="1">
    <location>
        <begin position="62"/>
        <end position="80"/>
    </location>
</feature>
<feature type="transmembrane region" description="Helical" evidence="1">
    <location>
        <begin position="199"/>
        <end position="219"/>
    </location>
</feature>
<dbReference type="SUPFAM" id="SSF103481">
    <property type="entry name" value="Multidrug resistance efflux transporter EmrE"/>
    <property type="match status" value="1"/>
</dbReference>
<feature type="transmembrane region" description="Helical" evidence="1">
    <location>
        <begin position="171"/>
        <end position="193"/>
    </location>
</feature>
<feature type="transmembrane region" description="Helical" evidence="1">
    <location>
        <begin position="267"/>
        <end position="287"/>
    </location>
</feature>
<dbReference type="EMBL" id="MFFW01000046">
    <property type="protein sequence ID" value="OGF23909.1"/>
    <property type="molecule type" value="Genomic_DNA"/>
</dbReference>
<sequence length="323" mass="36434">MWLFVTVGAYFINAGVYVADKFLLSKKIHSSIAYAFYVGVWSIFNASLFLVFPWWLPNLRELALDLLAGFLFLMTLVFWYKALHQSEASRVVPVVGALVPIFSFILSFVFLGETLSQQQTIAFIVLVCGGVLISIKKTKVYLYQKVIARFREAIGQITGKLSARFQPTGRLLVNSVAAALFFAAYYVLIKYIYLSQPFIGSFVWSRLGSFLGVLLMLLVPDWRYLILKRQQGAWKRPKNLLFFLAVRLMAAAAFIMINWAINLGNVAVVNALQGVQYLFLFVIIVLISNKYPKMLNEQLGGGVLLQKLIGTIMVCLGLYLFIS</sequence>
<dbReference type="PANTHER" id="PTHR22911">
    <property type="entry name" value="ACYL-MALONYL CONDENSING ENZYME-RELATED"/>
    <property type="match status" value="1"/>
</dbReference>
<evidence type="ECO:0000313" key="4">
    <source>
        <dbReference type="Proteomes" id="UP000178783"/>
    </source>
</evidence>
<feature type="transmembrane region" description="Helical" evidence="1">
    <location>
        <begin position="36"/>
        <end position="56"/>
    </location>
</feature>
<dbReference type="InterPro" id="IPR000620">
    <property type="entry name" value="EamA_dom"/>
</dbReference>
<keyword evidence="1" id="KW-0812">Transmembrane</keyword>
<feature type="transmembrane region" description="Helical" evidence="1">
    <location>
        <begin position="240"/>
        <end position="261"/>
    </location>
</feature>
<dbReference type="PANTHER" id="PTHR22911:SF137">
    <property type="entry name" value="SOLUTE CARRIER FAMILY 35 MEMBER G2-RELATED"/>
    <property type="match status" value="1"/>
</dbReference>
<name>A0A1F5SB85_9BACT</name>
<organism evidence="3 4">
    <name type="scientific">Candidatus Falkowbacteria bacterium RIFCSPLOWO2_02_FULL_45_21</name>
    <dbReference type="NCBI Taxonomy" id="1797989"/>
    <lineage>
        <taxon>Bacteria</taxon>
        <taxon>Candidatus Falkowiibacteriota</taxon>
    </lineage>
</organism>
<dbReference type="GO" id="GO:0016020">
    <property type="term" value="C:membrane"/>
    <property type="evidence" value="ECO:0007669"/>
    <property type="project" value="InterPro"/>
</dbReference>
<dbReference type="InterPro" id="IPR037185">
    <property type="entry name" value="EmrE-like"/>
</dbReference>
<evidence type="ECO:0000256" key="1">
    <source>
        <dbReference type="SAM" id="Phobius"/>
    </source>
</evidence>
<dbReference type="STRING" id="1797989.A3H66_03030"/>
<feature type="transmembrane region" description="Helical" evidence="1">
    <location>
        <begin position="92"/>
        <end position="111"/>
    </location>
</feature>
<accession>A0A1F5SB85</accession>
<keyword evidence="1" id="KW-1133">Transmembrane helix</keyword>
<feature type="transmembrane region" description="Helical" evidence="1">
    <location>
        <begin position="117"/>
        <end position="135"/>
    </location>
</feature>
<feature type="domain" description="EamA" evidence="2">
    <location>
        <begin position="2"/>
        <end position="134"/>
    </location>
</feature>
<feature type="transmembrane region" description="Helical" evidence="1">
    <location>
        <begin position="299"/>
        <end position="322"/>
    </location>
</feature>
<proteinExistence type="predicted"/>
<gene>
    <name evidence="3" type="ORF">A3H66_03030</name>
</gene>
<dbReference type="AlphaFoldDB" id="A0A1F5SB85"/>
<protein>
    <recommendedName>
        <fullName evidence="2">EamA domain-containing protein</fullName>
    </recommendedName>
</protein>
<dbReference type="Pfam" id="PF00892">
    <property type="entry name" value="EamA"/>
    <property type="match status" value="1"/>
</dbReference>
<comment type="caution">
    <text evidence="3">The sequence shown here is derived from an EMBL/GenBank/DDBJ whole genome shotgun (WGS) entry which is preliminary data.</text>
</comment>
<keyword evidence="1" id="KW-0472">Membrane</keyword>
<evidence type="ECO:0000259" key="2">
    <source>
        <dbReference type="Pfam" id="PF00892"/>
    </source>
</evidence>
<dbReference type="Proteomes" id="UP000178783">
    <property type="component" value="Unassembled WGS sequence"/>
</dbReference>
<evidence type="ECO:0000313" key="3">
    <source>
        <dbReference type="EMBL" id="OGF23909.1"/>
    </source>
</evidence>
<dbReference type="Gene3D" id="1.10.3730.20">
    <property type="match status" value="1"/>
</dbReference>
<reference evidence="3 4" key="1">
    <citation type="journal article" date="2016" name="Nat. Commun.">
        <title>Thousands of microbial genomes shed light on interconnected biogeochemical processes in an aquifer system.</title>
        <authorList>
            <person name="Anantharaman K."/>
            <person name="Brown C.T."/>
            <person name="Hug L.A."/>
            <person name="Sharon I."/>
            <person name="Castelle C.J."/>
            <person name="Probst A.J."/>
            <person name="Thomas B.C."/>
            <person name="Singh A."/>
            <person name="Wilkins M.J."/>
            <person name="Karaoz U."/>
            <person name="Brodie E.L."/>
            <person name="Williams K.H."/>
            <person name="Hubbard S.S."/>
            <person name="Banfield J.F."/>
        </authorList>
    </citation>
    <scope>NUCLEOTIDE SEQUENCE [LARGE SCALE GENOMIC DNA]</scope>
</reference>